<accession>A0A9Q1CNB9</accession>
<dbReference type="SUPFAM" id="SSF52025">
    <property type="entry name" value="PA domain"/>
    <property type="match status" value="1"/>
</dbReference>
<dbReference type="PANTHER" id="PTHR10404:SF77">
    <property type="entry name" value="GLUTAMATE CARBOXYPEPTIDASE 2 HOMOLOG"/>
    <property type="match status" value="1"/>
</dbReference>
<name>A0A9Q1CNB9_HOLLE</name>
<organism evidence="2 3">
    <name type="scientific">Holothuria leucospilota</name>
    <name type="common">Black long sea cucumber</name>
    <name type="synonym">Mertensiothuria leucospilota</name>
    <dbReference type="NCBI Taxonomy" id="206669"/>
    <lineage>
        <taxon>Eukaryota</taxon>
        <taxon>Metazoa</taxon>
        <taxon>Echinodermata</taxon>
        <taxon>Eleutherozoa</taxon>
        <taxon>Echinozoa</taxon>
        <taxon>Holothuroidea</taxon>
        <taxon>Aspidochirotacea</taxon>
        <taxon>Aspidochirotida</taxon>
        <taxon>Holothuriidae</taxon>
        <taxon>Holothuria</taxon>
    </lineage>
</organism>
<reference evidence="2" key="1">
    <citation type="submission" date="2021-10" db="EMBL/GenBank/DDBJ databases">
        <title>Tropical sea cucumber genome reveals ecological adaptation and Cuvierian tubules defense mechanism.</title>
        <authorList>
            <person name="Chen T."/>
        </authorList>
    </citation>
    <scope>NUCLEOTIDE SEQUENCE</scope>
    <source>
        <strain evidence="2">Nanhai2018</strain>
        <tissue evidence="2">Muscle</tissue>
    </source>
</reference>
<dbReference type="OrthoDB" id="5841748at2759"/>
<evidence type="ECO:0000313" key="2">
    <source>
        <dbReference type="EMBL" id="KAJ8047825.1"/>
    </source>
</evidence>
<dbReference type="Gene3D" id="3.50.30.30">
    <property type="match status" value="1"/>
</dbReference>
<evidence type="ECO:0000313" key="3">
    <source>
        <dbReference type="Proteomes" id="UP001152320"/>
    </source>
</evidence>
<dbReference type="PANTHER" id="PTHR10404">
    <property type="entry name" value="N-ACETYLATED-ALPHA-LINKED ACIDIC DIPEPTIDASE"/>
    <property type="match status" value="1"/>
</dbReference>
<dbReference type="InterPro" id="IPR046450">
    <property type="entry name" value="PA_dom_sf"/>
</dbReference>
<keyword evidence="1" id="KW-0812">Transmembrane</keyword>
<dbReference type="Proteomes" id="UP001152320">
    <property type="component" value="Chromosome 2"/>
</dbReference>
<keyword evidence="1" id="KW-0472">Membrane</keyword>
<dbReference type="Gene3D" id="3.40.630.10">
    <property type="entry name" value="Zn peptidases"/>
    <property type="match status" value="1"/>
</dbReference>
<comment type="caution">
    <text evidence="2">The sequence shown here is derived from an EMBL/GenBank/DDBJ whole genome shotgun (WGS) entry which is preliminary data.</text>
</comment>
<dbReference type="AlphaFoldDB" id="A0A9Q1CNB9"/>
<keyword evidence="1" id="KW-1133">Transmembrane helix</keyword>
<proteinExistence type="predicted"/>
<dbReference type="EMBL" id="JAIZAY010000002">
    <property type="protein sequence ID" value="KAJ8047825.1"/>
    <property type="molecule type" value="Genomic_DNA"/>
</dbReference>
<feature type="transmembrane region" description="Helical" evidence="1">
    <location>
        <begin position="7"/>
        <end position="25"/>
    </location>
</feature>
<evidence type="ECO:0000256" key="1">
    <source>
        <dbReference type="SAM" id="Phobius"/>
    </source>
</evidence>
<sequence length="275" mass="31189">MKARSLIVIAVSIIVVGILISWFSGPGIGDSTINDTRREADPTISKKLMDLIDNVKIDENLRFLTSEPHVAGKPRQRVVAEWIRDQYLDYGFDEAEIFTYNVLLSYPSELPGEESVIQRLVPDERESDGYRVEYESQIDEPPLDDTASGKDVIPPFNAYSATGTVEGELVYANYGRVEDFFFLEREKGINLTDKIIIARYGRLFRGDKFAAAFEKRLGTSQPRKSITQKWEELRNNIHRTALAIIGKKTSKSQDWFEAKSSEMVSVIEAKRTALI</sequence>
<dbReference type="InterPro" id="IPR039373">
    <property type="entry name" value="Peptidase_M28B"/>
</dbReference>
<dbReference type="SUPFAM" id="SSF53187">
    <property type="entry name" value="Zn-dependent exopeptidases"/>
    <property type="match status" value="1"/>
</dbReference>
<protein>
    <submittedName>
        <fullName evidence="2">N-acetylated-alpha-linked acidic dipeptidase 2</fullName>
    </submittedName>
</protein>
<keyword evidence="3" id="KW-1185">Reference proteome</keyword>
<gene>
    <name evidence="2" type="ORF">HOLleu_06933</name>
</gene>
<dbReference type="GO" id="GO:0004180">
    <property type="term" value="F:carboxypeptidase activity"/>
    <property type="evidence" value="ECO:0007669"/>
    <property type="project" value="TreeGrafter"/>
</dbReference>